<dbReference type="InterPro" id="IPR053158">
    <property type="entry name" value="CapK_Type1_Caps_Biosynth"/>
</dbReference>
<dbReference type="EMBL" id="DYUE01000224">
    <property type="protein sequence ID" value="HJG91982.1"/>
    <property type="molecule type" value="Genomic_DNA"/>
</dbReference>
<evidence type="ECO:0000313" key="2">
    <source>
        <dbReference type="Proteomes" id="UP000742460"/>
    </source>
</evidence>
<dbReference type="Gene3D" id="3.40.50.12780">
    <property type="entry name" value="N-terminal domain of ligase-like"/>
    <property type="match status" value="1"/>
</dbReference>
<evidence type="ECO:0000313" key="1">
    <source>
        <dbReference type="EMBL" id="HJG91982.1"/>
    </source>
</evidence>
<gene>
    <name evidence="1" type="ORF">K8V81_09700</name>
</gene>
<protein>
    <recommendedName>
        <fullName evidence="3">Adenylate synthase</fullName>
    </recommendedName>
</protein>
<proteinExistence type="predicted"/>
<accession>A0A921MXI2</accession>
<comment type="caution">
    <text evidence="1">The sequence shown here is derived from an EMBL/GenBank/DDBJ whole genome shotgun (WGS) entry which is preliminary data.</text>
</comment>
<name>A0A921MXI2_9MICO</name>
<reference evidence="1" key="2">
    <citation type="submission" date="2021-09" db="EMBL/GenBank/DDBJ databases">
        <authorList>
            <person name="Gilroy R."/>
        </authorList>
    </citation>
    <scope>NUCLEOTIDE SEQUENCE</scope>
    <source>
        <strain evidence="1">ChiGjej5B5-22894</strain>
    </source>
</reference>
<dbReference type="InterPro" id="IPR012685">
    <property type="entry name" value="CHP02304_F390_synth-rel"/>
</dbReference>
<dbReference type="PANTHER" id="PTHR36932:SF1">
    <property type="entry name" value="CAPSULAR POLYSACCHARIDE BIOSYNTHESIS PROTEIN"/>
    <property type="match status" value="1"/>
</dbReference>
<dbReference type="InterPro" id="IPR042099">
    <property type="entry name" value="ANL_N_sf"/>
</dbReference>
<dbReference type="SUPFAM" id="SSF56801">
    <property type="entry name" value="Acetyl-CoA synthetase-like"/>
    <property type="match status" value="1"/>
</dbReference>
<evidence type="ECO:0008006" key="3">
    <source>
        <dbReference type="Google" id="ProtNLM"/>
    </source>
</evidence>
<dbReference type="PANTHER" id="PTHR36932">
    <property type="entry name" value="CAPSULAR POLYSACCHARIDE BIOSYNTHESIS PROTEIN"/>
    <property type="match status" value="1"/>
</dbReference>
<dbReference type="Proteomes" id="UP000742460">
    <property type="component" value="Unassembled WGS sequence"/>
</dbReference>
<dbReference type="NCBIfam" id="TIGR02304">
    <property type="entry name" value="aden_form_hyp"/>
    <property type="match status" value="1"/>
</dbReference>
<dbReference type="AlphaFoldDB" id="A0A921MXI2"/>
<reference evidence="1" key="1">
    <citation type="journal article" date="2021" name="PeerJ">
        <title>Extensive microbial diversity within the chicken gut microbiome revealed by metagenomics and culture.</title>
        <authorList>
            <person name="Gilroy R."/>
            <person name="Ravi A."/>
            <person name="Getino M."/>
            <person name="Pursley I."/>
            <person name="Horton D.L."/>
            <person name="Alikhan N.F."/>
            <person name="Baker D."/>
            <person name="Gharbi K."/>
            <person name="Hall N."/>
            <person name="Watson M."/>
            <person name="Adriaenssens E.M."/>
            <person name="Foster-Nyarko E."/>
            <person name="Jarju S."/>
            <person name="Secka A."/>
            <person name="Antonio M."/>
            <person name="Oren A."/>
            <person name="Chaudhuri R.R."/>
            <person name="La Ragione R."/>
            <person name="Hildebrand F."/>
            <person name="Pallen M.J."/>
        </authorList>
    </citation>
    <scope>NUCLEOTIDE SEQUENCE</scope>
    <source>
        <strain evidence="1">ChiGjej5B5-22894</strain>
    </source>
</reference>
<organism evidence="1 2">
    <name type="scientific">Brachybacterium massiliense</name>
    <dbReference type="NCBI Taxonomy" id="1755098"/>
    <lineage>
        <taxon>Bacteria</taxon>
        <taxon>Bacillati</taxon>
        <taxon>Actinomycetota</taxon>
        <taxon>Actinomycetes</taxon>
        <taxon>Micrococcales</taxon>
        <taxon>Dermabacteraceae</taxon>
        <taxon>Brachybacterium</taxon>
    </lineage>
</organism>
<sequence length="444" mass="48809">MRARAAERLLPDTALIGLEGVAAARRRLTTRDAVRARHGRLARHQIPWLLQHSAWTAQRFAEADLPPERWWQLPPVGKGEMMAHFDALNTVGVRLEEVLALAHEAEDTRDFTGTLTTAAGEVGVGLSTGTSGARGAFLVDREDRLRWAGTVLAALLRPFPWSLRTPQRVAFFLRADGTLYRTAASSRVQIDFHDILRPIEQLAAALTATDPTLVVGPPSVLRAVLEAGARARPEKVVSVAEVLEDGTRSVLEHGFEAPVVQIYQATEGMLGLPCAAGELHLAEEHVHVETEPLGGGLVRPVLTDLRRRAQPVIRHRLDDVLDLAPDCSCGSATRRIRRIIGRQDDALELPGPGGAQITIWPDFVRGALSDVPGLEEYRVLQTGPAMLRVETAPSSERIRAEVRERIGRALRRQGVLWDLVTIDEHAWRPAPAGTKLRRVLRTGR</sequence>